<evidence type="ECO:0000313" key="2">
    <source>
        <dbReference type="Proteomes" id="UP000325286"/>
    </source>
</evidence>
<protein>
    <submittedName>
        <fullName evidence="1">Uncharacterized protein</fullName>
    </submittedName>
</protein>
<dbReference type="AlphaFoldDB" id="A0A5B9R6M4"/>
<gene>
    <name evidence="1" type="ORF">UC8_42650</name>
</gene>
<evidence type="ECO:0000313" key="1">
    <source>
        <dbReference type="EMBL" id="QEG42231.1"/>
    </source>
</evidence>
<keyword evidence="2" id="KW-1185">Reference proteome</keyword>
<dbReference type="OrthoDB" id="268218at2"/>
<dbReference type="Proteomes" id="UP000325286">
    <property type="component" value="Chromosome"/>
</dbReference>
<dbReference type="KEGG" id="rul:UC8_42650"/>
<dbReference type="RefSeq" id="WP_068131432.1">
    <property type="nucleotide sequence ID" value="NZ_CP042914.1"/>
</dbReference>
<name>A0A5B9R6M4_9BACT</name>
<dbReference type="EMBL" id="CP042914">
    <property type="protein sequence ID" value="QEG42231.1"/>
    <property type="molecule type" value="Genomic_DNA"/>
</dbReference>
<dbReference type="Gene3D" id="3.40.1410.10">
    <property type="entry name" value="Chorismate lyase-like"/>
    <property type="match status" value="1"/>
</dbReference>
<reference evidence="1 2" key="1">
    <citation type="submission" date="2019-08" db="EMBL/GenBank/DDBJ databases">
        <title>Deep-cultivation of Planctomycetes and their phenomic and genomic characterization uncovers novel biology.</title>
        <authorList>
            <person name="Wiegand S."/>
            <person name="Jogler M."/>
            <person name="Boedeker C."/>
            <person name="Pinto D."/>
            <person name="Vollmers J."/>
            <person name="Rivas-Marin E."/>
            <person name="Kohn T."/>
            <person name="Peeters S.H."/>
            <person name="Heuer A."/>
            <person name="Rast P."/>
            <person name="Oberbeckmann S."/>
            <person name="Bunk B."/>
            <person name="Jeske O."/>
            <person name="Meyerdierks A."/>
            <person name="Storesund J.E."/>
            <person name="Kallscheuer N."/>
            <person name="Luecker S."/>
            <person name="Lage O.M."/>
            <person name="Pohl T."/>
            <person name="Merkel B.J."/>
            <person name="Hornburger P."/>
            <person name="Mueller R.-W."/>
            <person name="Bruemmer F."/>
            <person name="Labrenz M."/>
            <person name="Spormann A.M."/>
            <person name="Op den Camp H."/>
            <person name="Overmann J."/>
            <person name="Amann R."/>
            <person name="Jetten M.S.M."/>
            <person name="Mascher T."/>
            <person name="Medema M.H."/>
            <person name="Devos D.P."/>
            <person name="Kaster A.-K."/>
            <person name="Ovreas L."/>
            <person name="Rohde M."/>
            <person name="Galperin M.Y."/>
            <person name="Jogler C."/>
        </authorList>
    </citation>
    <scope>NUCLEOTIDE SEQUENCE [LARGE SCALE GENOMIC DNA]</scope>
    <source>
        <strain evidence="1 2">UC8</strain>
    </source>
</reference>
<dbReference type="InterPro" id="IPR028978">
    <property type="entry name" value="Chorismate_lyase_/UTRA_dom_sf"/>
</dbReference>
<accession>A0A5B9R6M4</accession>
<organism evidence="1 2">
    <name type="scientific">Roseimaritima ulvae</name>
    <dbReference type="NCBI Taxonomy" id="980254"/>
    <lineage>
        <taxon>Bacteria</taxon>
        <taxon>Pseudomonadati</taxon>
        <taxon>Planctomycetota</taxon>
        <taxon>Planctomycetia</taxon>
        <taxon>Pirellulales</taxon>
        <taxon>Pirellulaceae</taxon>
        <taxon>Roseimaritima</taxon>
    </lineage>
</organism>
<proteinExistence type="predicted"/>
<dbReference type="SUPFAM" id="SSF64288">
    <property type="entry name" value="Chorismate lyase-like"/>
    <property type="match status" value="1"/>
</dbReference>
<sequence length="180" mass="20224">MNPLIELQELCALFPESDGQPLYAAAEHVARESIPPPYRDMLVHEHHMTVTMERFHNCAVDVEVIDSKYVGDLYCRKILLRKHAQDQVVQFGIVRFNFAYVTPCVRREIEAGQIPLGRVLIQHNVLRHIDLGAVVKFEAGPGLSRYLQMPEGETTFGRMATIFCNGAPAVDLLEISAPLA</sequence>